<dbReference type="EMBL" id="GG674929">
    <property type="protein sequence ID" value="EER13728.1"/>
    <property type="molecule type" value="Genomic_DNA"/>
</dbReference>
<dbReference type="GeneID" id="9043434"/>
<dbReference type="AlphaFoldDB" id="C5KP53"/>
<keyword evidence="2" id="KW-1185">Reference proteome</keyword>
<protein>
    <submittedName>
        <fullName evidence="1">Uncharacterized protein</fullName>
    </submittedName>
</protein>
<evidence type="ECO:0000313" key="2">
    <source>
        <dbReference type="Proteomes" id="UP000007800"/>
    </source>
</evidence>
<dbReference type="OrthoDB" id="415907at2759"/>
<sequence>MQFLKSGWVAVCYCDKVCNEQDSWAVVGRLLVRGPKGSEAWVFAEALTFKLTIHGWGLSSGNRILIIDHFKDCGVVNSTQSTDVKGPVNSGALLSGIGNMMTIVPADPSSSGSIITFGTNVTPVAHGLKDGDYIQIDNVVETTVGKSASSEYCMVLSGASE</sequence>
<dbReference type="Proteomes" id="UP000007800">
    <property type="component" value="Unassembled WGS sequence"/>
</dbReference>
<proteinExistence type="predicted"/>
<accession>C5KP53</accession>
<evidence type="ECO:0000313" key="1">
    <source>
        <dbReference type="EMBL" id="EER13728.1"/>
    </source>
</evidence>
<gene>
    <name evidence="1" type="ORF">Pmar_PMAR013619</name>
</gene>
<name>C5KP53_PERM5</name>
<dbReference type="InParanoid" id="C5KP53"/>
<reference evidence="1 2" key="1">
    <citation type="submission" date="2008-07" db="EMBL/GenBank/DDBJ databases">
        <authorList>
            <person name="El-Sayed N."/>
            <person name="Caler E."/>
            <person name="Inman J."/>
            <person name="Amedeo P."/>
            <person name="Hass B."/>
            <person name="Wortman J."/>
        </authorList>
    </citation>
    <scope>NUCLEOTIDE SEQUENCE [LARGE SCALE GENOMIC DNA]</scope>
    <source>
        <strain evidence="2">ATCC 50983 / TXsc</strain>
    </source>
</reference>
<organism evidence="2">
    <name type="scientific">Perkinsus marinus (strain ATCC 50983 / TXsc)</name>
    <dbReference type="NCBI Taxonomy" id="423536"/>
    <lineage>
        <taxon>Eukaryota</taxon>
        <taxon>Sar</taxon>
        <taxon>Alveolata</taxon>
        <taxon>Perkinsozoa</taxon>
        <taxon>Perkinsea</taxon>
        <taxon>Perkinsida</taxon>
        <taxon>Perkinsidae</taxon>
        <taxon>Perkinsus</taxon>
    </lineage>
</organism>
<dbReference type="RefSeq" id="XP_002781933.1">
    <property type="nucleotide sequence ID" value="XM_002781887.1"/>
</dbReference>